<evidence type="ECO:0000313" key="5">
    <source>
        <dbReference type="EMBL" id="SHF27527.1"/>
    </source>
</evidence>
<comment type="subunit">
    <text evidence="1">Homodimer.</text>
</comment>
<proteinExistence type="predicted"/>
<accession>A0A1M5ABP6</accession>
<dbReference type="InterPro" id="IPR047233">
    <property type="entry name" value="UAH_cupin"/>
</dbReference>
<dbReference type="Pfam" id="PF04115">
    <property type="entry name" value="Ureidogly_lyase"/>
    <property type="match status" value="1"/>
</dbReference>
<dbReference type="GO" id="GO:0006144">
    <property type="term" value="P:purine nucleobase metabolic process"/>
    <property type="evidence" value="ECO:0007669"/>
    <property type="project" value="UniProtKB-KW"/>
</dbReference>
<keyword evidence="2" id="KW-0659">Purine metabolism</keyword>
<dbReference type="EMBL" id="FQVC01000006">
    <property type="protein sequence ID" value="SHF27527.1"/>
    <property type="molecule type" value="Genomic_DNA"/>
</dbReference>
<dbReference type="PANTHER" id="PTHR21221:SF1">
    <property type="entry name" value="UREIDOGLYCOLATE LYASE"/>
    <property type="match status" value="1"/>
</dbReference>
<dbReference type="CDD" id="cd20298">
    <property type="entry name" value="cupin_UAH"/>
    <property type="match status" value="1"/>
</dbReference>
<keyword evidence="3 5" id="KW-0456">Lyase</keyword>
<dbReference type="Gene3D" id="2.60.120.480">
    <property type="entry name" value="Ureidoglycolate hydrolase"/>
    <property type="match status" value="1"/>
</dbReference>
<sequence length="158" mass="16728">MTQTLIAQQLTAEAIAPYVTILAAPDRQATVFAPVLEVGDVPGHHAFTILCPNPVAETAITVTALERHAHSTQSFLPIKAGRWLVLVAPTSADGTPDMSGARAFIAGPEDAICIGRNVWHAGLTVLDRPAEFGMLMWKADAGDDGILHQLETPVTVSL</sequence>
<dbReference type="GO" id="GO:0050385">
    <property type="term" value="F:ureidoglycolate lyase activity"/>
    <property type="evidence" value="ECO:0007669"/>
    <property type="project" value="UniProtKB-EC"/>
</dbReference>
<dbReference type="RefSeq" id="WP_052950770.1">
    <property type="nucleotide sequence ID" value="NZ_FQVC01000006.1"/>
</dbReference>
<name>A0A1M5ABP6_9HYPH</name>
<evidence type="ECO:0000256" key="3">
    <source>
        <dbReference type="ARBA" id="ARBA00023239"/>
    </source>
</evidence>
<dbReference type="OrthoDB" id="9804602at2"/>
<dbReference type="GO" id="GO:0004848">
    <property type="term" value="F:ureidoglycolate hydrolase activity"/>
    <property type="evidence" value="ECO:0007669"/>
    <property type="project" value="InterPro"/>
</dbReference>
<dbReference type="InterPro" id="IPR024060">
    <property type="entry name" value="Ureidoglycolate_lyase_dom_sf"/>
</dbReference>
<gene>
    <name evidence="5" type="ORF">SAMN02745223_02180</name>
</gene>
<dbReference type="SUPFAM" id="SSF51182">
    <property type="entry name" value="RmlC-like cupins"/>
    <property type="match status" value="1"/>
</dbReference>
<comment type="catalytic activity">
    <reaction evidence="4">
        <text>(S)-ureidoglycolate = urea + glyoxylate</text>
        <dbReference type="Rhea" id="RHEA:11304"/>
        <dbReference type="ChEBI" id="CHEBI:16199"/>
        <dbReference type="ChEBI" id="CHEBI:36655"/>
        <dbReference type="ChEBI" id="CHEBI:57296"/>
        <dbReference type="EC" id="4.3.2.3"/>
    </reaction>
</comment>
<dbReference type="InterPro" id="IPR011051">
    <property type="entry name" value="RmlC_Cupin_sf"/>
</dbReference>
<evidence type="ECO:0000313" key="6">
    <source>
        <dbReference type="Proteomes" id="UP000184533"/>
    </source>
</evidence>
<dbReference type="InterPro" id="IPR007247">
    <property type="entry name" value="Ureidogly_lyase"/>
</dbReference>
<dbReference type="Proteomes" id="UP000184533">
    <property type="component" value="Unassembled WGS sequence"/>
</dbReference>
<reference evidence="5 6" key="1">
    <citation type="submission" date="2016-11" db="EMBL/GenBank/DDBJ databases">
        <authorList>
            <person name="Jaros S."/>
            <person name="Januszkiewicz K."/>
            <person name="Wedrychowicz H."/>
        </authorList>
    </citation>
    <scope>NUCLEOTIDE SEQUENCE [LARGE SCALE GENOMIC DNA]</scope>
    <source>
        <strain evidence="5 6">DSM 17137</strain>
    </source>
</reference>
<dbReference type="GO" id="GO:0000256">
    <property type="term" value="P:allantoin catabolic process"/>
    <property type="evidence" value="ECO:0007669"/>
    <property type="project" value="InterPro"/>
</dbReference>
<evidence type="ECO:0000256" key="1">
    <source>
        <dbReference type="ARBA" id="ARBA00011738"/>
    </source>
</evidence>
<evidence type="ECO:0000256" key="2">
    <source>
        <dbReference type="ARBA" id="ARBA00022631"/>
    </source>
</evidence>
<evidence type="ECO:0000256" key="4">
    <source>
        <dbReference type="ARBA" id="ARBA00047684"/>
    </source>
</evidence>
<organism evidence="5 6">
    <name type="scientific">Devosia limi DSM 17137</name>
    <dbReference type="NCBI Taxonomy" id="1121477"/>
    <lineage>
        <taxon>Bacteria</taxon>
        <taxon>Pseudomonadati</taxon>
        <taxon>Pseudomonadota</taxon>
        <taxon>Alphaproteobacteria</taxon>
        <taxon>Hyphomicrobiales</taxon>
        <taxon>Devosiaceae</taxon>
        <taxon>Devosia</taxon>
    </lineage>
</organism>
<dbReference type="AlphaFoldDB" id="A0A1M5ABP6"/>
<dbReference type="PANTHER" id="PTHR21221">
    <property type="entry name" value="UREIDOGLYCOLATE HYDROLASE"/>
    <property type="match status" value="1"/>
</dbReference>
<protein>
    <submittedName>
        <fullName evidence="5">Ureidoglycolate lyase</fullName>
    </submittedName>
</protein>